<reference evidence="1 2" key="1">
    <citation type="submission" date="2024-02" db="EMBL/GenBank/DDBJ databases">
        <authorList>
            <person name="Chen Y."/>
            <person name="Shah S."/>
            <person name="Dougan E. K."/>
            <person name="Thang M."/>
            <person name="Chan C."/>
        </authorList>
    </citation>
    <scope>NUCLEOTIDE SEQUENCE [LARGE SCALE GENOMIC DNA]</scope>
</reference>
<proteinExistence type="predicted"/>
<organism evidence="1 2">
    <name type="scientific">Durusdinium trenchii</name>
    <dbReference type="NCBI Taxonomy" id="1381693"/>
    <lineage>
        <taxon>Eukaryota</taxon>
        <taxon>Sar</taxon>
        <taxon>Alveolata</taxon>
        <taxon>Dinophyceae</taxon>
        <taxon>Suessiales</taxon>
        <taxon>Symbiodiniaceae</taxon>
        <taxon>Durusdinium</taxon>
    </lineage>
</organism>
<sequence>MLFDDDLLDYMDLEAVEEVLTKSWQDVPGEDVGQVQEEPEMLQSCEDRQGVLLELEKLLDDSLKVPPDEKRITELRESLKETDMQQKHVIDAGRTEGVFNDLRKIVAGNQDFVEGAMFHTESACLRRVAFLFDHLKSFIQEVR</sequence>
<comment type="caution">
    <text evidence="1">The sequence shown here is derived from an EMBL/GenBank/DDBJ whole genome shotgun (WGS) entry which is preliminary data.</text>
</comment>
<gene>
    <name evidence="1" type="ORF">SCF082_LOCUS1942</name>
</gene>
<feature type="non-terminal residue" evidence="1">
    <location>
        <position position="143"/>
    </location>
</feature>
<evidence type="ECO:0000313" key="2">
    <source>
        <dbReference type="Proteomes" id="UP001642464"/>
    </source>
</evidence>
<dbReference type="Proteomes" id="UP001642464">
    <property type="component" value="Unassembled WGS sequence"/>
</dbReference>
<protein>
    <submittedName>
        <fullName evidence="1">Uncharacterized protein</fullName>
    </submittedName>
</protein>
<name>A0ABP0HJP2_9DINO</name>
<evidence type="ECO:0000313" key="1">
    <source>
        <dbReference type="EMBL" id="CAK8989736.1"/>
    </source>
</evidence>
<keyword evidence="2" id="KW-1185">Reference proteome</keyword>
<accession>A0ABP0HJP2</accession>
<dbReference type="EMBL" id="CAXAMM010000958">
    <property type="protein sequence ID" value="CAK8989736.1"/>
    <property type="molecule type" value="Genomic_DNA"/>
</dbReference>